<dbReference type="Proteomes" id="UP000286246">
    <property type="component" value="Unassembled WGS sequence"/>
</dbReference>
<organism evidence="5 6">
    <name type="scientific">Sphingobacterium detergens</name>
    <dbReference type="NCBI Taxonomy" id="1145106"/>
    <lineage>
        <taxon>Bacteria</taxon>
        <taxon>Pseudomonadati</taxon>
        <taxon>Bacteroidota</taxon>
        <taxon>Sphingobacteriia</taxon>
        <taxon>Sphingobacteriales</taxon>
        <taxon>Sphingobacteriaceae</taxon>
        <taxon>Sphingobacterium</taxon>
    </lineage>
</organism>
<keyword evidence="6" id="KW-1185">Reference proteome</keyword>
<evidence type="ECO:0000313" key="6">
    <source>
        <dbReference type="Proteomes" id="UP000286246"/>
    </source>
</evidence>
<comment type="caution">
    <text evidence="5">The sequence shown here is derived from an EMBL/GenBank/DDBJ whole genome shotgun (WGS) entry which is preliminary data.</text>
</comment>
<keyword evidence="3" id="KW-0949">S-adenosyl-L-methionine</keyword>
<dbReference type="PANTHER" id="PTHR43464">
    <property type="entry name" value="METHYLTRANSFERASE"/>
    <property type="match status" value="1"/>
</dbReference>
<evidence type="ECO:0000256" key="3">
    <source>
        <dbReference type="ARBA" id="ARBA00022691"/>
    </source>
</evidence>
<dbReference type="CDD" id="cd02440">
    <property type="entry name" value="AdoMet_MTases"/>
    <property type="match status" value="1"/>
</dbReference>
<keyword evidence="1 5" id="KW-0489">Methyltransferase</keyword>
<proteinExistence type="predicted"/>
<keyword evidence="2 5" id="KW-0808">Transferase</keyword>
<feature type="domain" description="Methyltransferase" evidence="4">
    <location>
        <begin position="78"/>
        <end position="167"/>
    </location>
</feature>
<dbReference type="InterPro" id="IPR041698">
    <property type="entry name" value="Methyltransf_25"/>
</dbReference>
<accession>A0A420BEY1</accession>
<evidence type="ECO:0000259" key="4">
    <source>
        <dbReference type="Pfam" id="PF13649"/>
    </source>
</evidence>
<reference evidence="5 6" key="1">
    <citation type="submission" date="2018-09" db="EMBL/GenBank/DDBJ databases">
        <title>Genomic Encyclopedia of Type Strains, Phase III (KMG-III): the genomes of soil and plant-associated and newly described type strains.</title>
        <authorList>
            <person name="Whitman W."/>
        </authorList>
    </citation>
    <scope>NUCLEOTIDE SEQUENCE [LARGE SCALE GENOMIC DNA]</scope>
    <source>
        <strain evidence="5 6">CECT 7938</strain>
    </source>
</reference>
<evidence type="ECO:0000256" key="1">
    <source>
        <dbReference type="ARBA" id="ARBA00022603"/>
    </source>
</evidence>
<dbReference type="Pfam" id="PF13649">
    <property type="entry name" value="Methyltransf_25"/>
    <property type="match status" value="1"/>
</dbReference>
<dbReference type="GO" id="GO:0008168">
    <property type="term" value="F:methyltransferase activity"/>
    <property type="evidence" value="ECO:0007669"/>
    <property type="project" value="UniProtKB-KW"/>
</dbReference>
<dbReference type="AlphaFoldDB" id="A0A420BEY1"/>
<dbReference type="PANTHER" id="PTHR43464:SF19">
    <property type="entry name" value="UBIQUINONE BIOSYNTHESIS O-METHYLTRANSFERASE, MITOCHONDRIAL"/>
    <property type="match status" value="1"/>
</dbReference>
<gene>
    <name evidence="5" type="ORF">DFQ12_0078</name>
</gene>
<dbReference type="InterPro" id="IPR029063">
    <property type="entry name" value="SAM-dependent_MTases_sf"/>
</dbReference>
<dbReference type="Gene3D" id="3.40.50.150">
    <property type="entry name" value="Vaccinia Virus protein VP39"/>
    <property type="match status" value="1"/>
</dbReference>
<evidence type="ECO:0000256" key="2">
    <source>
        <dbReference type="ARBA" id="ARBA00022679"/>
    </source>
</evidence>
<dbReference type="GO" id="GO:0032259">
    <property type="term" value="P:methylation"/>
    <property type="evidence" value="ECO:0007669"/>
    <property type="project" value="UniProtKB-KW"/>
</dbReference>
<dbReference type="EMBL" id="RAPY01000001">
    <property type="protein sequence ID" value="RKE55248.1"/>
    <property type="molecule type" value="Genomic_DNA"/>
</dbReference>
<dbReference type="SUPFAM" id="SSF53335">
    <property type="entry name" value="S-adenosyl-L-methionine-dependent methyltransferases"/>
    <property type="match status" value="1"/>
</dbReference>
<sequence>MDNQTNSRKYEANKMGINTKFRTKKNEIMDDFSLEGDELRITLDEISKINHFLGGNKITLDGVRTLLLKADTTKTLTIVDIGCGNGEMLRMLSDYGYSNNIDLKIVGIDANPFTVNYAQVLSKDYPNISYLCGDVFDKNFEMAKFDIALCTLTLHHFDTDQIIELINILVKISNLGIVINDLQRSKIAYRLFQTICVVFKLNNMTKKDGLISILRGFKKNELEEFCKQLHLKNYMVQWKWAFRYQWIISNI</sequence>
<protein>
    <submittedName>
        <fullName evidence="5">Methyltransferase family protein</fullName>
    </submittedName>
</protein>
<name>A0A420BEY1_SPHD1</name>
<evidence type="ECO:0000313" key="5">
    <source>
        <dbReference type="EMBL" id="RKE55248.1"/>
    </source>
</evidence>